<gene>
    <name evidence="9" type="ORF">M501DRAFT_996276</name>
</gene>
<comment type="subcellular location">
    <subcellularLocation>
        <location evidence="2">Cytoplasm</location>
    </subcellularLocation>
    <subcellularLocation>
        <location evidence="1">Nucleus</location>
    </subcellularLocation>
</comment>
<keyword evidence="6" id="KW-0653">Protein transport</keyword>
<proteinExistence type="inferred from homology"/>
<dbReference type="InterPro" id="IPR013713">
    <property type="entry name" value="XPO2_central"/>
</dbReference>
<dbReference type="PROSITE" id="PS50166">
    <property type="entry name" value="IMPORTIN_B_NT"/>
    <property type="match status" value="1"/>
</dbReference>
<dbReference type="InterPro" id="IPR001494">
    <property type="entry name" value="Importin-beta_N"/>
</dbReference>
<reference evidence="9" key="1">
    <citation type="journal article" date="2020" name="Stud. Mycol.">
        <title>101 Dothideomycetes genomes: a test case for predicting lifestyles and emergence of pathogens.</title>
        <authorList>
            <person name="Haridas S."/>
            <person name="Albert R."/>
            <person name="Binder M."/>
            <person name="Bloem J."/>
            <person name="Labutti K."/>
            <person name="Salamov A."/>
            <person name="Andreopoulos B."/>
            <person name="Baker S."/>
            <person name="Barry K."/>
            <person name="Bills G."/>
            <person name="Bluhm B."/>
            <person name="Cannon C."/>
            <person name="Castanera R."/>
            <person name="Culley D."/>
            <person name="Daum C."/>
            <person name="Ezra D."/>
            <person name="Gonzalez J."/>
            <person name="Henrissat B."/>
            <person name="Kuo A."/>
            <person name="Liang C."/>
            <person name="Lipzen A."/>
            <person name="Lutzoni F."/>
            <person name="Magnuson J."/>
            <person name="Mondo S."/>
            <person name="Nolan M."/>
            <person name="Ohm R."/>
            <person name="Pangilinan J."/>
            <person name="Park H.-J."/>
            <person name="Ramirez L."/>
            <person name="Alfaro M."/>
            <person name="Sun H."/>
            <person name="Tritt A."/>
            <person name="Yoshinaga Y."/>
            <person name="Zwiers L.-H."/>
            <person name="Turgeon B."/>
            <person name="Goodwin S."/>
            <person name="Spatafora J."/>
            <person name="Crous P."/>
            <person name="Grigoriev I."/>
        </authorList>
    </citation>
    <scope>NUCLEOTIDE SEQUENCE</scope>
    <source>
        <strain evidence="9">CBS 101060</strain>
    </source>
</reference>
<evidence type="ECO:0000256" key="6">
    <source>
        <dbReference type="ARBA" id="ARBA00022927"/>
    </source>
</evidence>
<evidence type="ECO:0000259" key="8">
    <source>
        <dbReference type="PROSITE" id="PS50166"/>
    </source>
</evidence>
<evidence type="ECO:0000256" key="3">
    <source>
        <dbReference type="ARBA" id="ARBA00008669"/>
    </source>
</evidence>
<dbReference type="SUPFAM" id="SSF48371">
    <property type="entry name" value="ARM repeat"/>
    <property type="match status" value="1"/>
</dbReference>
<dbReference type="Gene3D" id="1.25.10.10">
    <property type="entry name" value="Leucine-rich Repeat Variant"/>
    <property type="match status" value="1"/>
</dbReference>
<keyword evidence="5" id="KW-0963">Cytoplasm</keyword>
<dbReference type="InterPro" id="IPR011989">
    <property type="entry name" value="ARM-like"/>
</dbReference>
<evidence type="ECO:0000256" key="5">
    <source>
        <dbReference type="ARBA" id="ARBA00022490"/>
    </source>
</evidence>
<dbReference type="GO" id="GO:0005049">
    <property type="term" value="F:nuclear export signal receptor activity"/>
    <property type="evidence" value="ECO:0007669"/>
    <property type="project" value="TreeGrafter"/>
</dbReference>
<protein>
    <submittedName>
        <fullName evidence="9">Cse1-domain-containing protein</fullName>
    </submittedName>
</protein>
<sequence>MAADLPGIARLLEASLDPRHNKQAEEAISREESKPGFSLTLLNIVASDSFPINTRLSSVLCFKNFIRRNWTDEDGNYKLPENEVVAIKKELIGLMISVPQTLQTQLGEVISLIADSDFYERWETLVDDLVSRLTTDNAIVNNGVLQVAHSIFKRWRPLFRSDQLYTEINHVLSKFSHPLLLLLQNTDNSITQNQNDKVGLEQYYTTLNLIVKLFYDLSCQDLPPVFEENLQAITALLHKYLVYDNPILHTDDEAESSMLEFVKAGIFEGLILYVQKYEDALGPFLGQFITSSWNLLTTIGTETKYDILVSKALQFLTSVAKIAQHAQAFNSPETLGQVVEKVILPNFTLRESDVELFEDEPVEFIRRDLEGSDSETRRRAATDFLRQLMEQFEKLVTDVVGTYVNHYLSDYSKDKSKWASKDTAIYLFTSVAAKGASTAALGVKTLNPYIDLLDFFQKNIVEDLTSNNTHPILTVDAIKFLYNFRSQLSQQHWHAAFPLLINHLGSSTHVVYTYAAIAVERAMFLSSQGQPLIPVADVTALSKDLLQHLFTLITRDSAPEKIQENEYLMKCIMRVLIVVKDGVLPILDMVLNNFINITKVIRHNPSNPRFYYYHFEGIGAVIRFCGPTQSEKLDLSLRDPLAGCLESGVTEFMPYVFQLFGALLEQNPSVTLPEFYNAILGPIILPPLWESKGNVPALTRLLSSMISRGADAIVQKDQLVPILGIFQRLISLRMNESYGFDLIEVIIANFPVKALEEHWVTILQLIMTRLSSKNKTENFQLRFVRFFHFISAREDKGLGCDFFIQVTDRIQHDVFKQVYLSIILPDTQKLTRPTTRKTAVISFTKILTSSEAFVSRYPKGWALTCDALLQLLVNPPVPTASDDVIPDQDVEDVGFGVGFTQLQTCKVQMKDDFPEVSDVRVWVGKELREGDQRTGGRIAGCVRERLSEAQRRNLEVYMSG</sequence>
<dbReference type="Pfam" id="PF08506">
    <property type="entry name" value="Cse1"/>
    <property type="match status" value="1"/>
</dbReference>
<dbReference type="PANTHER" id="PTHR10997">
    <property type="entry name" value="IMPORTIN-7, 8, 11"/>
    <property type="match status" value="1"/>
</dbReference>
<evidence type="ECO:0000256" key="2">
    <source>
        <dbReference type="ARBA" id="ARBA00004496"/>
    </source>
</evidence>
<accession>A0A9P4S6R2</accession>
<comment type="caution">
    <text evidence="9">The sequence shown here is derived from an EMBL/GenBank/DDBJ whole genome shotgun (WGS) entry which is preliminary data.</text>
</comment>
<keyword evidence="4" id="KW-0813">Transport</keyword>
<comment type="similarity">
    <text evidence="3">Belongs to the XPO2/CSE1 family.</text>
</comment>
<evidence type="ECO:0000256" key="4">
    <source>
        <dbReference type="ARBA" id="ARBA00022448"/>
    </source>
</evidence>
<evidence type="ECO:0000256" key="7">
    <source>
        <dbReference type="ARBA" id="ARBA00023242"/>
    </source>
</evidence>
<evidence type="ECO:0000256" key="1">
    <source>
        <dbReference type="ARBA" id="ARBA00004123"/>
    </source>
</evidence>
<dbReference type="PANTHER" id="PTHR10997:SF8">
    <property type="entry name" value="EXPORTIN-2"/>
    <property type="match status" value="1"/>
</dbReference>
<dbReference type="GO" id="GO:0031267">
    <property type="term" value="F:small GTPase binding"/>
    <property type="evidence" value="ECO:0007669"/>
    <property type="project" value="InterPro"/>
</dbReference>
<dbReference type="GO" id="GO:0006606">
    <property type="term" value="P:protein import into nucleus"/>
    <property type="evidence" value="ECO:0007669"/>
    <property type="project" value="TreeGrafter"/>
</dbReference>
<dbReference type="SMART" id="SM00913">
    <property type="entry name" value="IBN_N"/>
    <property type="match status" value="1"/>
</dbReference>
<dbReference type="FunFam" id="1.25.10.10:FF:000057">
    <property type="entry name" value="Exportin-2 isoform 1"/>
    <property type="match status" value="1"/>
</dbReference>
<dbReference type="InterPro" id="IPR016024">
    <property type="entry name" value="ARM-type_fold"/>
</dbReference>
<dbReference type="EMBL" id="MU006101">
    <property type="protein sequence ID" value="KAF2837114.1"/>
    <property type="molecule type" value="Genomic_DNA"/>
</dbReference>
<evidence type="ECO:0000313" key="10">
    <source>
        <dbReference type="Proteomes" id="UP000799429"/>
    </source>
</evidence>
<dbReference type="Pfam" id="PF03810">
    <property type="entry name" value="IBN_N"/>
    <property type="match status" value="1"/>
</dbReference>
<dbReference type="GO" id="GO:0005635">
    <property type="term" value="C:nuclear envelope"/>
    <property type="evidence" value="ECO:0007669"/>
    <property type="project" value="TreeGrafter"/>
</dbReference>
<dbReference type="AlphaFoldDB" id="A0A9P4S6R2"/>
<dbReference type="GO" id="GO:0005829">
    <property type="term" value="C:cytosol"/>
    <property type="evidence" value="ECO:0007669"/>
    <property type="project" value="TreeGrafter"/>
</dbReference>
<keyword evidence="7" id="KW-0539">Nucleus</keyword>
<dbReference type="Pfam" id="PF03378">
    <property type="entry name" value="CAS_CSE1"/>
    <property type="match status" value="1"/>
</dbReference>
<dbReference type="OrthoDB" id="3268246at2759"/>
<organism evidence="9 10">
    <name type="scientific">Patellaria atrata CBS 101060</name>
    <dbReference type="NCBI Taxonomy" id="1346257"/>
    <lineage>
        <taxon>Eukaryota</taxon>
        <taxon>Fungi</taxon>
        <taxon>Dikarya</taxon>
        <taxon>Ascomycota</taxon>
        <taxon>Pezizomycotina</taxon>
        <taxon>Dothideomycetes</taxon>
        <taxon>Dothideomycetes incertae sedis</taxon>
        <taxon>Patellariales</taxon>
        <taxon>Patellariaceae</taxon>
        <taxon>Patellaria</taxon>
    </lineage>
</organism>
<keyword evidence="10" id="KW-1185">Reference proteome</keyword>
<name>A0A9P4S6R2_9PEZI</name>
<dbReference type="GO" id="GO:0006611">
    <property type="term" value="P:protein export from nucleus"/>
    <property type="evidence" value="ECO:0007669"/>
    <property type="project" value="TreeGrafter"/>
</dbReference>
<dbReference type="Proteomes" id="UP000799429">
    <property type="component" value="Unassembled WGS sequence"/>
</dbReference>
<evidence type="ECO:0000313" key="9">
    <source>
        <dbReference type="EMBL" id="KAF2837114.1"/>
    </source>
</evidence>
<feature type="domain" description="Importin N-terminal" evidence="8">
    <location>
        <begin position="24"/>
        <end position="97"/>
    </location>
</feature>
<dbReference type="InterPro" id="IPR005043">
    <property type="entry name" value="XPO2_C"/>
</dbReference>